<dbReference type="EMBL" id="JENX01000026">
    <property type="protein sequence ID" value="KEI18230.1"/>
    <property type="molecule type" value="Genomic_DNA"/>
</dbReference>
<protein>
    <recommendedName>
        <fullName evidence="3">Phage protein</fullName>
    </recommendedName>
</protein>
<reference evidence="1 2" key="1">
    <citation type="submission" date="2014-02" db="EMBL/GenBank/DDBJ databases">
        <title>Plasmidome dynamics in the species complex Clostridium novyi sensu lato converts strains of independent lineages into distinctly different pathogens.</title>
        <authorList>
            <person name="Skarin H."/>
            <person name="Segerman B."/>
        </authorList>
    </citation>
    <scope>NUCLEOTIDE SEQUENCE [LARGE SCALE GENOMIC DNA]</scope>
    <source>
        <strain evidence="1 2">NCTC 9693</strain>
    </source>
</reference>
<organism evidence="1 2">
    <name type="scientific">Clostridium haemolyticum NCTC 9693</name>
    <dbReference type="NCBI Taxonomy" id="1443114"/>
    <lineage>
        <taxon>Bacteria</taxon>
        <taxon>Bacillati</taxon>
        <taxon>Bacillota</taxon>
        <taxon>Clostridia</taxon>
        <taxon>Eubacteriales</taxon>
        <taxon>Clostridiaceae</taxon>
        <taxon>Clostridium</taxon>
    </lineage>
</organism>
<sequence>MRNTLGDLNNHLFAQLERLSDEDLTGEELKQEINRAKAVTDVANKIISNGVLILNAKKVQAETLGRETTELPKMLEG</sequence>
<proteinExistence type="predicted"/>
<dbReference type="Proteomes" id="UP000027937">
    <property type="component" value="Unassembled WGS sequence"/>
</dbReference>
<evidence type="ECO:0008006" key="3">
    <source>
        <dbReference type="Google" id="ProtNLM"/>
    </source>
</evidence>
<dbReference type="RefSeq" id="WP_039228058.1">
    <property type="nucleotide sequence ID" value="NZ_JENX01000026.1"/>
</dbReference>
<gene>
    <name evidence="1" type="ORF">Z960_03640</name>
</gene>
<accession>A0ABR4TJL8</accession>
<evidence type="ECO:0000313" key="2">
    <source>
        <dbReference type="Proteomes" id="UP000027937"/>
    </source>
</evidence>
<evidence type="ECO:0000313" key="1">
    <source>
        <dbReference type="EMBL" id="KEI18230.1"/>
    </source>
</evidence>
<keyword evidence="2" id="KW-1185">Reference proteome</keyword>
<comment type="caution">
    <text evidence="1">The sequence shown here is derived from an EMBL/GenBank/DDBJ whole genome shotgun (WGS) entry which is preliminary data.</text>
</comment>
<name>A0ABR4TJL8_CLOHA</name>